<evidence type="ECO:0000256" key="11">
    <source>
        <dbReference type="SAM" id="Phobius"/>
    </source>
</evidence>
<evidence type="ECO:0000256" key="5">
    <source>
        <dbReference type="ARBA" id="ARBA00022824"/>
    </source>
</evidence>
<comment type="similarity">
    <text evidence="2">Belongs to the ERD2 family.</text>
</comment>
<keyword evidence="10 12" id="KW-0675">Receptor</keyword>
<keyword evidence="6" id="KW-0931">ER-Golgi transport</keyword>
<dbReference type="Proteomes" id="UP000002899">
    <property type="component" value="Chromosome I"/>
</dbReference>
<evidence type="ECO:0000256" key="9">
    <source>
        <dbReference type="ARBA" id="ARBA00023136"/>
    </source>
</evidence>
<dbReference type="GO" id="GO:0015031">
    <property type="term" value="P:protein transport"/>
    <property type="evidence" value="ECO:0007669"/>
    <property type="project" value="UniProtKB-KW"/>
</dbReference>
<evidence type="ECO:0000256" key="8">
    <source>
        <dbReference type="ARBA" id="ARBA00022989"/>
    </source>
</evidence>
<evidence type="ECO:0000256" key="1">
    <source>
        <dbReference type="ARBA" id="ARBA00004477"/>
    </source>
</evidence>
<reference evidence="12 13" key="1">
    <citation type="journal article" date="2012" name="Nucleic Acids Res.">
        <title>Sequencing of the smallest Apicomplexan genome from the human pathogen Babesia microti.</title>
        <authorList>
            <person name="Cornillot E."/>
            <person name="Hadj-Kaddour K."/>
            <person name="Dassouli A."/>
            <person name="Noel B."/>
            <person name="Ranwez V."/>
            <person name="Vacherie B."/>
            <person name="Augagneur Y."/>
            <person name="Bres V."/>
            <person name="Duclos A."/>
            <person name="Randazzo S."/>
            <person name="Carcy B."/>
            <person name="Debierre-Grockiego F."/>
            <person name="Delbecq S."/>
            <person name="Moubri-Menage K."/>
            <person name="Shams-Eldin H."/>
            <person name="Usmani-Brown S."/>
            <person name="Bringaud F."/>
            <person name="Wincker P."/>
            <person name="Vivares C.P."/>
            <person name="Schwarz R.T."/>
            <person name="Schetters T.P."/>
            <person name="Krause P.J."/>
            <person name="Gorenflot A."/>
            <person name="Berry V."/>
            <person name="Barbe V."/>
            <person name="Ben Mamoun C."/>
        </authorList>
    </citation>
    <scope>NUCLEOTIDE SEQUENCE [LARGE SCALE GENOMIC DNA]</scope>
    <source>
        <strain evidence="12 13">RI</strain>
    </source>
</reference>
<comment type="subcellular location">
    <subcellularLocation>
        <location evidence="1">Endoplasmic reticulum membrane</location>
        <topology evidence="1">Multi-pass membrane protein</topology>
    </subcellularLocation>
</comment>
<dbReference type="PANTHER" id="PTHR10585">
    <property type="entry name" value="ER LUMEN PROTEIN RETAINING RECEPTOR"/>
    <property type="match status" value="1"/>
</dbReference>
<keyword evidence="3" id="KW-0813">Transport</keyword>
<name>I7IFM7_BABMR</name>
<dbReference type="Pfam" id="PF00810">
    <property type="entry name" value="ER_lumen_recept"/>
    <property type="match status" value="1"/>
</dbReference>
<dbReference type="GO" id="GO:0016192">
    <property type="term" value="P:vesicle-mediated transport"/>
    <property type="evidence" value="ECO:0007669"/>
    <property type="project" value="UniProtKB-KW"/>
</dbReference>
<evidence type="ECO:0000256" key="2">
    <source>
        <dbReference type="ARBA" id="ARBA00010120"/>
    </source>
</evidence>
<evidence type="ECO:0000256" key="10">
    <source>
        <dbReference type="ARBA" id="ARBA00023170"/>
    </source>
</evidence>
<protein>
    <submittedName>
        <fullName evidence="12">ER lumen protein retaining receptor</fullName>
    </submittedName>
</protein>
<proteinExistence type="inferred from homology"/>
<feature type="transmembrane region" description="Helical" evidence="11">
    <location>
        <begin position="203"/>
        <end position="221"/>
    </location>
</feature>
<organism evidence="12 13">
    <name type="scientific">Babesia microti (strain RI)</name>
    <dbReference type="NCBI Taxonomy" id="1133968"/>
    <lineage>
        <taxon>Eukaryota</taxon>
        <taxon>Sar</taxon>
        <taxon>Alveolata</taxon>
        <taxon>Apicomplexa</taxon>
        <taxon>Aconoidasida</taxon>
        <taxon>Piroplasmida</taxon>
        <taxon>Babesiidae</taxon>
        <taxon>Babesia</taxon>
    </lineage>
</organism>
<keyword evidence="5" id="KW-0256">Endoplasmic reticulum</keyword>
<keyword evidence="13" id="KW-1185">Reference proteome</keyword>
<dbReference type="GO" id="GO:0046923">
    <property type="term" value="F:ER retention sequence binding"/>
    <property type="evidence" value="ECO:0007669"/>
    <property type="project" value="InterPro"/>
</dbReference>
<gene>
    <name evidence="12" type="ORF">BMR1_01G02440</name>
</gene>
<sequence length="278" mass="31701">MSGPNPVNELRNMVKANRGPAKIYISFFAIIFFLYILCSDGDFSFLLTLSSLIGSLSFLMVSFCVFSAKSVSGISLNMILCYVFIFLFRLFSIIPYQGYLPYDRSGDWLYQLSEISCFVMSIYIGYSCIVSYRSTYEEDDDTLKCQYILIPSFILACILHSSLNNAFLSDISWAFALYAEALCVLPQLIMFQNGKGKVTPFQAHFLAAQALSRTFSFIFWISTYKELNTKGNLLKPFVGWWVVLMEFLQIAIMGDFVYSYIKCLEKGVPVQFMLSENV</sequence>
<reference evidence="12 13" key="3">
    <citation type="journal article" date="2016" name="Sci. Rep.">
        <title>Genome-wide diversity and gene expression profiling of Babesia microti isolates identify polymorphic genes that mediate host-pathogen interactions.</title>
        <authorList>
            <person name="Silva J.C."/>
            <person name="Cornillot E."/>
            <person name="McCracken C."/>
            <person name="Usmani-Brown S."/>
            <person name="Dwivedi A."/>
            <person name="Ifeonu O.O."/>
            <person name="Crabtree J."/>
            <person name="Gotia H.T."/>
            <person name="Virji A.Z."/>
            <person name="Reynes C."/>
            <person name="Colinge J."/>
            <person name="Kumar V."/>
            <person name="Lawres L."/>
            <person name="Pazzi J.E."/>
            <person name="Pablo J.V."/>
            <person name="Hung C."/>
            <person name="Brancato J."/>
            <person name="Kumari P."/>
            <person name="Orvis J."/>
            <person name="Tretina K."/>
            <person name="Chibucos M."/>
            <person name="Ott S."/>
            <person name="Sadzewicz L."/>
            <person name="Sengamalay N."/>
            <person name="Shetty A.C."/>
            <person name="Su Q."/>
            <person name="Tallon L."/>
            <person name="Fraser C.M."/>
            <person name="Frutos R."/>
            <person name="Molina D.M."/>
            <person name="Krause P.J."/>
            <person name="Ben Mamoun C."/>
        </authorList>
    </citation>
    <scope>NUCLEOTIDE SEQUENCE [LARGE SCALE GENOMIC DNA]</scope>
    <source>
        <strain evidence="12 13">RI</strain>
    </source>
</reference>
<keyword evidence="9 11" id="KW-0472">Membrane</keyword>
<dbReference type="InterPro" id="IPR000133">
    <property type="entry name" value="ER_ret_rcpt"/>
</dbReference>
<feature type="transmembrane region" description="Helical" evidence="11">
    <location>
        <begin position="43"/>
        <end position="66"/>
    </location>
</feature>
<dbReference type="AlphaFoldDB" id="I7IFM7"/>
<feature type="transmembrane region" description="Helical" evidence="11">
    <location>
        <begin position="21"/>
        <end position="37"/>
    </location>
</feature>
<reference evidence="12 13" key="2">
    <citation type="journal article" date="2013" name="PLoS ONE">
        <title>Whole genome mapping and re-organization of the nuclear and mitochondrial genomes of Babesia microti isolates.</title>
        <authorList>
            <person name="Cornillot E."/>
            <person name="Dassouli A."/>
            <person name="Garg A."/>
            <person name="Pachikara N."/>
            <person name="Randazzo S."/>
            <person name="Depoix D."/>
            <person name="Carcy B."/>
            <person name="Delbecq S."/>
            <person name="Frutos R."/>
            <person name="Silva J.C."/>
            <person name="Sutton R."/>
            <person name="Krause P.J."/>
            <person name="Mamoun C.B."/>
        </authorList>
    </citation>
    <scope>NUCLEOTIDE SEQUENCE [LARGE SCALE GENOMIC DNA]</scope>
    <source>
        <strain evidence="12 13">RI</strain>
    </source>
</reference>
<evidence type="ECO:0000313" key="13">
    <source>
        <dbReference type="Proteomes" id="UP000002899"/>
    </source>
</evidence>
<dbReference type="RefSeq" id="XP_012647555.1">
    <property type="nucleotide sequence ID" value="XM_012792101.1"/>
</dbReference>
<keyword evidence="4 11" id="KW-0812">Transmembrane</keyword>
<dbReference type="GO" id="GO:0005789">
    <property type="term" value="C:endoplasmic reticulum membrane"/>
    <property type="evidence" value="ECO:0007669"/>
    <property type="project" value="UniProtKB-SubCell"/>
</dbReference>
<evidence type="ECO:0000256" key="4">
    <source>
        <dbReference type="ARBA" id="ARBA00022692"/>
    </source>
</evidence>
<feature type="transmembrane region" description="Helical" evidence="11">
    <location>
        <begin position="241"/>
        <end position="261"/>
    </location>
</feature>
<feature type="transmembrane region" description="Helical" evidence="11">
    <location>
        <begin position="173"/>
        <end position="191"/>
    </location>
</feature>
<dbReference type="OMA" id="YILLPCI"/>
<keyword evidence="8 11" id="KW-1133">Transmembrane helix</keyword>
<dbReference type="KEGG" id="bmic:BMR1_01G02440"/>
<dbReference type="EMBL" id="FO082871">
    <property type="protein sequence ID" value="CCF72946.1"/>
    <property type="molecule type" value="Genomic_DNA"/>
</dbReference>
<dbReference type="GeneID" id="24423562"/>
<evidence type="ECO:0000256" key="6">
    <source>
        <dbReference type="ARBA" id="ARBA00022892"/>
    </source>
</evidence>
<evidence type="ECO:0000256" key="3">
    <source>
        <dbReference type="ARBA" id="ARBA00022448"/>
    </source>
</evidence>
<dbReference type="OrthoDB" id="7694678at2759"/>
<evidence type="ECO:0000256" key="7">
    <source>
        <dbReference type="ARBA" id="ARBA00022927"/>
    </source>
</evidence>
<accession>I7IFM7</accession>
<feature type="transmembrane region" description="Helical" evidence="11">
    <location>
        <begin position="108"/>
        <end position="126"/>
    </location>
</feature>
<keyword evidence="7" id="KW-0653">Protein transport</keyword>
<feature type="transmembrane region" description="Helical" evidence="11">
    <location>
        <begin position="78"/>
        <end position="96"/>
    </location>
</feature>
<dbReference type="GO" id="GO:0006621">
    <property type="term" value="P:protein retention in ER lumen"/>
    <property type="evidence" value="ECO:0007669"/>
    <property type="project" value="InterPro"/>
</dbReference>
<dbReference type="VEuPathDB" id="PiroplasmaDB:BMR1_01G02440"/>
<evidence type="ECO:0000313" key="12">
    <source>
        <dbReference type="EMBL" id="CCF72946.1"/>
    </source>
</evidence>